<evidence type="ECO:0000256" key="6">
    <source>
        <dbReference type="ARBA" id="ARBA00023204"/>
    </source>
</evidence>
<dbReference type="HAMAP" id="MF_00152">
    <property type="entry name" value="Nfo"/>
    <property type="match status" value="1"/>
</dbReference>
<feature type="binding site" evidence="7">
    <location>
        <position position="263"/>
    </location>
    <ligand>
        <name>Zn(2+)</name>
        <dbReference type="ChEBI" id="CHEBI:29105"/>
        <label>2</label>
    </ligand>
</feature>
<proteinExistence type="inferred from homology"/>
<dbReference type="InterPro" id="IPR013022">
    <property type="entry name" value="Xyl_isomerase-like_TIM-brl"/>
</dbReference>
<evidence type="ECO:0000256" key="4">
    <source>
        <dbReference type="ARBA" id="ARBA00022801"/>
    </source>
</evidence>
<sequence length="282" mass="32083">MRFGFHLSISGGLPAVVDAAERIGCRAVQFFVRNPRQWKNRRFDDKEVEIFLRRRREAGLWPVVVHLSYLPNLAGPDKEIRRKSLQALLEEWRITLRIGADYLVVHPGHHHGSGLDRAHERVAEALAWSLTQEPAREDGRPRILLENAAGQGTEVGADLGELRRIRAFLGPLAAHVGYCVDTAHAAAAGYRFRTRWELDRFVDVLDSVLGMDRVALWHLNDSRVPVGKRVDRHWHVGCGAIGRDAFRRLVRHPRLESIPAILETPKKREQDDVENLARLLSL</sequence>
<evidence type="ECO:0000259" key="8">
    <source>
        <dbReference type="Pfam" id="PF01261"/>
    </source>
</evidence>
<comment type="catalytic activity">
    <reaction evidence="7">
        <text>Endonucleolytic cleavage to 5'-phosphooligonucleotide end-products.</text>
        <dbReference type="EC" id="3.1.21.2"/>
    </reaction>
</comment>
<evidence type="ECO:0000256" key="5">
    <source>
        <dbReference type="ARBA" id="ARBA00022833"/>
    </source>
</evidence>
<dbReference type="Proteomes" id="UP000184076">
    <property type="component" value="Unassembled WGS sequence"/>
</dbReference>
<reference evidence="10" key="1">
    <citation type="submission" date="2016-11" db="EMBL/GenBank/DDBJ databases">
        <authorList>
            <person name="Varghese N."/>
            <person name="Submissions S."/>
        </authorList>
    </citation>
    <scope>NUCLEOTIDE SEQUENCE [LARGE SCALE GENOMIC DNA]</scope>
    <source>
        <strain evidence="10">DSM 9756</strain>
    </source>
</reference>
<dbReference type="InterPro" id="IPR018246">
    <property type="entry name" value="AP_endonuc_F2_Zn_BS"/>
</dbReference>
<dbReference type="InterPro" id="IPR001719">
    <property type="entry name" value="AP_endonuc_2"/>
</dbReference>
<dbReference type="EC" id="3.1.21.2" evidence="7"/>
<evidence type="ECO:0000313" key="10">
    <source>
        <dbReference type="Proteomes" id="UP000184076"/>
    </source>
</evidence>
<dbReference type="Gene3D" id="3.20.20.150">
    <property type="entry name" value="Divalent-metal-dependent TIM barrel enzymes"/>
    <property type="match status" value="1"/>
</dbReference>
<dbReference type="PROSITE" id="PS51432">
    <property type="entry name" value="AP_NUCLEASE_F2_4"/>
    <property type="match status" value="1"/>
</dbReference>
<protein>
    <recommendedName>
        <fullName evidence="7">Probable endonuclease 4</fullName>
        <ecNumber evidence="7">3.1.21.2</ecNumber>
    </recommendedName>
    <alternativeName>
        <fullName evidence="7">Endodeoxyribonuclease IV</fullName>
    </alternativeName>
    <alternativeName>
        <fullName evidence="7">Endonuclease IV</fullName>
    </alternativeName>
</protein>
<accession>A0A1M4UJ39</accession>
<dbReference type="SMART" id="SM00518">
    <property type="entry name" value="AP2Ec"/>
    <property type="match status" value="1"/>
</dbReference>
<evidence type="ECO:0000256" key="1">
    <source>
        <dbReference type="ARBA" id="ARBA00005340"/>
    </source>
</evidence>
<feature type="binding site" evidence="7">
    <location>
        <position position="146"/>
    </location>
    <ligand>
        <name>Zn(2+)</name>
        <dbReference type="ChEBI" id="CHEBI:29105"/>
        <label>1</label>
    </ligand>
</feature>
<dbReference type="GO" id="GO:0006284">
    <property type="term" value="P:base-excision repair"/>
    <property type="evidence" value="ECO:0007669"/>
    <property type="project" value="TreeGrafter"/>
</dbReference>
<keyword evidence="6 7" id="KW-0234">DNA repair</keyword>
<evidence type="ECO:0000256" key="2">
    <source>
        <dbReference type="ARBA" id="ARBA00022723"/>
    </source>
</evidence>
<evidence type="ECO:0000313" key="9">
    <source>
        <dbReference type="EMBL" id="SHE56674.1"/>
    </source>
</evidence>
<feature type="binding site" evidence="7">
    <location>
        <position position="218"/>
    </location>
    <ligand>
        <name>Zn(2+)</name>
        <dbReference type="ChEBI" id="CHEBI:29105"/>
        <label>2</label>
    </ligand>
</feature>
<evidence type="ECO:0000256" key="3">
    <source>
        <dbReference type="ARBA" id="ARBA00022763"/>
    </source>
</evidence>
<feature type="binding site" evidence="7">
    <location>
        <position position="146"/>
    </location>
    <ligand>
        <name>Zn(2+)</name>
        <dbReference type="ChEBI" id="CHEBI:29105"/>
        <label>2</label>
    </ligand>
</feature>
<feature type="domain" description="Xylose isomerase-like TIM barrel" evidence="8">
    <location>
        <begin position="17"/>
        <end position="272"/>
    </location>
</feature>
<feature type="binding site" evidence="7">
    <location>
        <position position="231"/>
    </location>
    <ligand>
        <name>Zn(2+)</name>
        <dbReference type="ChEBI" id="CHEBI:29105"/>
        <label>3</label>
    </ligand>
</feature>
<dbReference type="GO" id="GO:0008081">
    <property type="term" value="F:phosphoric diester hydrolase activity"/>
    <property type="evidence" value="ECO:0007669"/>
    <property type="project" value="TreeGrafter"/>
</dbReference>
<dbReference type="SUPFAM" id="SSF51658">
    <property type="entry name" value="Xylose isomerase-like"/>
    <property type="match status" value="1"/>
</dbReference>
<dbReference type="GO" id="GO:0008833">
    <property type="term" value="F:deoxyribonuclease IV (phage-T4-induced) activity"/>
    <property type="evidence" value="ECO:0007669"/>
    <property type="project" value="UniProtKB-UniRule"/>
</dbReference>
<dbReference type="AlphaFoldDB" id="A0A1M4UJ39"/>
<dbReference type="GO" id="GO:0003906">
    <property type="term" value="F:DNA-(apurinic or apyrimidinic site) endonuclease activity"/>
    <property type="evidence" value="ECO:0007669"/>
    <property type="project" value="TreeGrafter"/>
</dbReference>
<feature type="binding site" evidence="7">
    <location>
        <position position="181"/>
    </location>
    <ligand>
        <name>Zn(2+)</name>
        <dbReference type="ChEBI" id="CHEBI:29105"/>
        <label>2</label>
    </ligand>
</feature>
<dbReference type="InterPro" id="IPR036237">
    <property type="entry name" value="Xyl_isomerase-like_sf"/>
</dbReference>
<dbReference type="EMBL" id="FQVB01000005">
    <property type="protein sequence ID" value="SHE56674.1"/>
    <property type="molecule type" value="Genomic_DNA"/>
</dbReference>
<comment type="similarity">
    <text evidence="1 7">Belongs to the AP endonuclease 2 family.</text>
</comment>
<gene>
    <name evidence="7" type="primary">nfo</name>
    <name evidence="9" type="ORF">SAMN02745206_00494</name>
</gene>
<keyword evidence="5 7" id="KW-0862">Zinc</keyword>
<dbReference type="RefSeq" id="WP_073036635.1">
    <property type="nucleotide sequence ID" value="NZ_FQVB01000005.1"/>
</dbReference>
<dbReference type="OrthoDB" id="9805666at2"/>
<keyword evidence="4 7" id="KW-0378">Hydrolase</keyword>
<keyword evidence="7 9" id="KW-0255">Endonuclease</keyword>
<dbReference type="GO" id="GO:0008270">
    <property type="term" value="F:zinc ion binding"/>
    <property type="evidence" value="ECO:0007669"/>
    <property type="project" value="UniProtKB-UniRule"/>
</dbReference>
<dbReference type="NCBIfam" id="TIGR00587">
    <property type="entry name" value="nfo"/>
    <property type="match status" value="1"/>
</dbReference>
<feature type="binding site" evidence="7">
    <location>
        <position position="66"/>
    </location>
    <ligand>
        <name>Zn(2+)</name>
        <dbReference type="ChEBI" id="CHEBI:29105"/>
        <label>1</label>
    </ligand>
</feature>
<keyword evidence="2 7" id="KW-0479">Metal-binding</keyword>
<feature type="binding site" evidence="7">
    <location>
        <position position="184"/>
    </location>
    <ligand>
        <name>Zn(2+)</name>
        <dbReference type="ChEBI" id="CHEBI:29105"/>
        <label>3</label>
    </ligand>
</feature>
<keyword evidence="3 7" id="KW-0227">DNA damage</keyword>
<feature type="binding site" evidence="7">
    <location>
        <position position="106"/>
    </location>
    <ligand>
        <name>Zn(2+)</name>
        <dbReference type="ChEBI" id="CHEBI:29105"/>
        <label>1</label>
    </ligand>
</feature>
<dbReference type="Pfam" id="PF01261">
    <property type="entry name" value="AP_endonuc_2"/>
    <property type="match status" value="1"/>
</dbReference>
<comment type="function">
    <text evidence="7">Endonuclease IV plays a role in DNA repair. It cleaves phosphodiester bonds at apurinic or apyrimidinic (AP) sites, generating a 3'-hydroxyl group and a 5'-terminal sugar phosphate.</text>
</comment>
<name>A0A1M4UJ39_9BACT</name>
<feature type="binding site" evidence="7">
    <location>
        <position position="233"/>
    </location>
    <ligand>
        <name>Zn(2+)</name>
        <dbReference type="ChEBI" id="CHEBI:29105"/>
        <label>3</label>
    </ligand>
</feature>
<dbReference type="CDD" id="cd00019">
    <property type="entry name" value="AP2Ec"/>
    <property type="match status" value="1"/>
</dbReference>
<keyword evidence="10" id="KW-1185">Reference proteome</keyword>
<dbReference type="GO" id="GO:0003677">
    <property type="term" value="F:DNA binding"/>
    <property type="evidence" value="ECO:0007669"/>
    <property type="project" value="InterPro"/>
</dbReference>
<evidence type="ECO:0000256" key="7">
    <source>
        <dbReference type="HAMAP-Rule" id="MF_00152"/>
    </source>
</evidence>
<comment type="cofactor">
    <cofactor evidence="7">
        <name>Zn(2+)</name>
        <dbReference type="ChEBI" id="CHEBI:29105"/>
    </cofactor>
    <text evidence="7">Binds 3 Zn(2+) ions.</text>
</comment>
<dbReference type="PANTHER" id="PTHR21445">
    <property type="entry name" value="ENDONUCLEASE IV ENDODEOXYRIBONUCLEASE IV"/>
    <property type="match status" value="1"/>
</dbReference>
<dbReference type="STRING" id="1121391.SAMN02745206_00494"/>
<organism evidence="9 10">
    <name type="scientific">Desulfacinum infernum DSM 9756</name>
    <dbReference type="NCBI Taxonomy" id="1121391"/>
    <lineage>
        <taxon>Bacteria</taxon>
        <taxon>Pseudomonadati</taxon>
        <taxon>Thermodesulfobacteriota</taxon>
        <taxon>Syntrophobacteria</taxon>
        <taxon>Syntrophobacterales</taxon>
        <taxon>Syntrophobacteraceae</taxon>
        <taxon>Desulfacinum</taxon>
    </lineage>
</organism>
<dbReference type="PANTHER" id="PTHR21445:SF0">
    <property type="entry name" value="APURINIC-APYRIMIDINIC ENDONUCLEASE"/>
    <property type="match status" value="1"/>
</dbReference>
<dbReference type="PROSITE" id="PS00731">
    <property type="entry name" value="AP_NUCLEASE_F2_3"/>
    <property type="match status" value="1"/>
</dbReference>
<keyword evidence="7" id="KW-0540">Nuclease</keyword>